<gene>
    <name evidence="2" type="ORF">BD311DRAFT_93720</name>
</gene>
<organism evidence="2">
    <name type="scientific">Dichomitus squalens</name>
    <dbReference type="NCBI Taxonomy" id="114155"/>
    <lineage>
        <taxon>Eukaryota</taxon>
        <taxon>Fungi</taxon>
        <taxon>Dikarya</taxon>
        <taxon>Basidiomycota</taxon>
        <taxon>Agaricomycotina</taxon>
        <taxon>Agaricomycetes</taxon>
        <taxon>Polyporales</taxon>
        <taxon>Polyporaceae</taxon>
        <taxon>Dichomitus</taxon>
    </lineage>
</organism>
<name>A0A4Q9M834_9APHY</name>
<feature type="region of interest" description="Disordered" evidence="1">
    <location>
        <begin position="13"/>
        <end position="56"/>
    </location>
</feature>
<reference evidence="2" key="1">
    <citation type="submission" date="2019-01" db="EMBL/GenBank/DDBJ databases">
        <title>Draft genome sequences of three monokaryotic isolates of the white-rot basidiomycete fungus Dichomitus squalens.</title>
        <authorList>
            <consortium name="DOE Joint Genome Institute"/>
            <person name="Lopez S.C."/>
            <person name="Andreopoulos B."/>
            <person name="Pangilinan J."/>
            <person name="Lipzen A."/>
            <person name="Riley R."/>
            <person name="Ahrendt S."/>
            <person name="Ng V."/>
            <person name="Barry K."/>
            <person name="Daum C."/>
            <person name="Grigoriev I.V."/>
            <person name="Hilden K.S."/>
            <person name="Makela M.R."/>
            <person name="de Vries R.P."/>
        </authorList>
    </citation>
    <scope>NUCLEOTIDE SEQUENCE [LARGE SCALE GENOMIC DNA]</scope>
    <source>
        <strain evidence="2">OM18370.1</strain>
    </source>
</reference>
<dbReference type="AlphaFoldDB" id="A0A4Q9M834"/>
<protein>
    <submittedName>
        <fullName evidence="2">Uncharacterized protein</fullName>
    </submittedName>
</protein>
<evidence type="ECO:0000256" key="1">
    <source>
        <dbReference type="SAM" id="MobiDB-lite"/>
    </source>
</evidence>
<accession>A0A4Q9M834</accession>
<evidence type="ECO:0000313" key="2">
    <source>
        <dbReference type="EMBL" id="TBU23185.1"/>
    </source>
</evidence>
<dbReference type="EMBL" id="ML143512">
    <property type="protein sequence ID" value="TBU23185.1"/>
    <property type="molecule type" value="Genomic_DNA"/>
</dbReference>
<proteinExistence type="predicted"/>
<sequence>MIYARSRPLCARNSRVTTRGHIERPGPSGHNTSATTMRATARRSARTSSVTSHDSQDLGGLASLRAVWGRFPTSDNINSGWVVCQARLTSPCPQTRPPQSVSTDDSYGAMLRITDARQTLSRRQTPPPVLDTPLRYRTRHASILAAERQNAGS</sequence>
<dbReference type="Proteomes" id="UP000292957">
    <property type="component" value="Unassembled WGS sequence"/>
</dbReference>